<dbReference type="VEuPathDB" id="FungiDB:NFIA_072950"/>
<feature type="compositionally biased region" description="Polar residues" evidence="5">
    <location>
        <begin position="511"/>
        <end position="520"/>
    </location>
</feature>
<feature type="compositionally biased region" description="Low complexity" evidence="5">
    <location>
        <begin position="495"/>
        <end position="505"/>
    </location>
</feature>
<feature type="compositionally biased region" description="Polar residues" evidence="5">
    <location>
        <begin position="287"/>
        <end position="311"/>
    </location>
</feature>
<evidence type="ECO:0000313" key="7">
    <source>
        <dbReference type="EMBL" id="EAW17380.1"/>
    </source>
</evidence>
<keyword evidence="8" id="KW-1185">Reference proteome</keyword>
<gene>
    <name evidence="7" type="ORF">NFIA_072950</name>
</gene>
<feature type="region of interest" description="Disordered" evidence="5">
    <location>
        <begin position="805"/>
        <end position="824"/>
    </location>
</feature>
<keyword evidence="4" id="KW-0788">Thiol protease</keyword>
<dbReference type="Gene3D" id="3.40.395.10">
    <property type="entry name" value="Adenoviral Proteinase, Chain A"/>
    <property type="match status" value="1"/>
</dbReference>
<sequence>MAGVFATQHLEKVDEAERDARMLPTDHAQSEIDNMLLDPMDTSSIKSSPAQQPETNAKPVGSIPPQNHVQSYSHLGPSVSNAVPRYVATIDDPYPWGPLLNSPFVRPRFAFSPKSRAASRIKSSPVAIAKPSANRTKQTSFAARNGSTFVGLNHTTRPFWNNRVVNGTSLLTGGVPSVANRGLAWTNFQKVNMPSQGQSLKSDRSASVLSGFSSLPRKRSIDEGATSDPPQKVLDYSNNIPVSPSAKYRRVDQKGSRLSPVLPDGTAPDMAAGPQNGDVCGKADSEPTPTDNSDGNLSVHTGNAKPSVTSSPKHKAIHTLISESRVQNITSENQADIAQTTTQRAGGNFPAHSRFFPPSFTRGPKPVEGPKPFEGPIRPFEVRGVIPQWHDSFPHGPMRIPGSWPEESHFDSITDVRKGCNDPLRVTPLPIPPAFIGSASPEHPYGQQTTGSWQETFYNARNSTVGRVVRKVFSYAWSTVTRLFKPSGVSSRRTAAAVSTSPTRANLRNFPEQQRQQLKSHQWRKERGYPTVEHYPFPELSLDIPHYPAGAASQTESMAEVRGPSVPKKPSGTPRQPRKRIGTSGPRTVSLQGREKHGKEKLARVESLSPRLKRRLLAGTRLSRWRNARRERALAHALQTTEHDVVRPLQPSAQALSTSHIESRRSTLIQPRATIEPKSKPKRVRFQEPLTETPTLTAPALLTELAPHLTPPSPEIDRVAQRTEQQIVEEKENVPPATEAAKAVELAARDDELRTRHDDWLRTEFPFGRPVSAVRLFYPVQKPLPPGRTESIYAAEWRKIEEEQKAKQKPARVKPEGPAVRPLPPKWEAKISEIKSMPNNRQIATTLSGDPLTKRDLATCYTPMAWLNDEIINSYLALIVDYLRRSHGNAGRHDKPRFHAFNTFFFSNLRDKGYQSVRRWATRAKIGGEALLNVDTVFIPVHNSAHWTLIIVRPGERTIEHFDSLGSLSRRHVGLVQGWLRAELASRYVEEEWTVLPSISPQQDNGSDCGVFLLSTAKAVAIGLEPLSYGAKDIVVLRRKIVAELMNGGLEGDFDPTSGGGEPLL</sequence>
<dbReference type="STRING" id="331117.A1DDC3"/>
<dbReference type="OrthoDB" id="1939479at2759"/>
<feature type="region of interest" description="Disordered" evidence="5">
    <location>
        <begin position="341"/>
        <end position="372"/>
    </location>
</feature>
<dbReference type="GeneID" id="4586039"/>
<dbReference type="KEGG" id="nfi:NFIA_072950"/>
<accession>A1DDC3</accession>
<dbReference type="Proteomes" id="UP000006702">
    <property type="component" value="Unassembled WGS sequence"/>
</dbReference>
<dbReference type="Pfam" id="PF02902">
    <property type="entry name" value="Peptidase_C48"/>
    <property type="match status" value="1"/>
</dbReference>
<dbReference type="PANTHER" id="PTHR12606:SF141">
    <property type="entry name" value="GH15225P-RELATED"/>
    <property type="match status" value="1"/>
</dbReference>
<keyword evidence="3" id="KW-0378">Hydrolase</keyword>
<proteinExistence type="inferred from homology"/>
<dbReference type="GO" id="GO:0016926">
    <property type="term" value="P:protein desumoylation"/>
    <property type="evidence" value="ECO:0007669"/>
    <property type="project" value="TreeGrafter"/>
</dbReference>
<dbReference type="GO" id="GO:0005634">
    <property type="term" value="C:nucleus"/>
    <property type="evidence" value="ECO:0007669"/>
    <property type="project" value="TreeGrafter"/>
</dbReference>
<feature type="compositionally biased region" description="Basic and acidic residues" evidence="5">
    <location>
        <begin position="593"/>
        <end position="604"/>
    </location>
</feature>
<evidence type="ECO:0000256" key="3">
    <source>
        <dbReference type="ARBA" id="ARBA00022801"/>
    </source>
</evidence>
<dbReference type="GO" id="GO:0006508">
    <property type="term" value="P:proteolysis"/>
    <property type="evidence" value="ECO:0007669"/>
    <property type="project" value="UniProtKB-KW"/>
</dbReference>
<dbReference type="PANTHER" id="PTHR12606">
    <property type="entry name" value="SENTRIN/SUMO-SPECIFIC PROTEASE"/>
    <property type="match status" value="1"/>
</dbReference>
<dbReference type="OMA" id="SHQWRKE"/>
<keyword evidence="2 7" id="KW-0645">Protease</keyword>
<evidence type="ECO:0000259" key="6">
    <source>
        <dbReference type="PROSITE" id="PS50600"/>
    </source>
</evidence>
<organism evidence="7 8">
    <name type="scientific">Neosartorya fischeri (strain ATCC 1020 / DSM 3700 / CBS 544.65 / FGSC A1164 / JCM 1740 / NRRL 181 / WB 181)</name>
    <name type="common">Aspergillus fischerianus</name>
    <dbReference type="NCBI Taxonomy" id="331117"/>
    <lineage>
        <taxon>Eukaryota</taxon>
        <taxon>Fungi</taxon>
        <taxon>Dikarya</taxon>
        <taxon>Ascomycota</taxon>
        <taxon>Pezizomycotina</taxon>
        <taxon>Eurotiomycetes</taxon>
        <taxon>Eurotiomycetidae</taxon>
        <taxon>Eurotiales</taxon>
        <taxon>Aspergillaceae</taxon>
        <taxon>Aspergillus</taxon>
        <taxon>Aspergillus subgen. Fumigati</taxon>
    </lineage>
</organism>
<evidence type="ECO:0000256" key="5">
    <source>
        <dbReference type="SAM" id="MobiDB-lite"/>
    </source>
</evidence>
<dbReference type="GO" id="GO:0016929">
    <property type="term" value="F:deSUMOylase activity"/>
    <property type="evidence" value="ECO:0007669"/>
    <property type="project" value="TreeGrafter"/>
</dbReference>
<feature type="region of interest" description="Disordered" evidence="5">
    <location>
        <begin position="218"/>
        <end position="315"/>
    </location>
</feature>
<dbReference type="InterPro" id="IPR003653">
    <property type="entry name" value="Peptidase_C48_C"/>
</dbReference>
<dbReference type="FunFam" id="3.40.395.10:FF:000014">
    <property type="entry name" value="Ulp1 protease family protein"/>
    <property type="match status" value="1"/>
</dbReference>
<feature type="compositionally biased region" description="Polar residues" evidence="5">
    <location>
        <begin position="41"/>
        <end position="55"/>
    </location>
</feature>
<dbReference type="RefSeq" id="XP_001259277.1">
    <property type="nucleotide sequence ID" value="XM_001259276.1"/>
</dbReference>
<evidence type="ECO:0000256" key="4">
    <source>
        <dbReference type="ARBA" id="ARBA00022807"/>
    </source>
</evidence>
<evidence type="ECO:0000256" key="2">
    <source>
        <dbReference type="ARBA" id="ARBA00022670"/>
    </source>
</evidence>
<reference evidence="8" key="1">
    <citation type="journal article" date="2008" name="PLoS Genet.">
        <title>Genomic islands in the pathogenic filamentous fungus Aspergillus fumigatus.</title>
        <authorList>
            <person name="Fedorova N.D."/>
            <person name="Khaldi N."/>
            <person name="Joardar V.S."/>
            <person name="Maiti R."/>
            <person name="Amedeo P."/>
            <person name="Anderson M.J."/>
            <person name="Crabtree J."/>
            <person name="Silva J.C."/>
            <person name="Badger J.H."/>
            <person name="Albarraq A."/>
            <person name="Angiuoli S."/>
            <person name="Bussey H."/>
            <person name="Bowyer P."/>
            <person name="Cotty P.J."/>
            <person name="Dyer P.S."/>
            <person name="Egan A."/>
            <person name="Galens K."/>
            <person name="Fraser-Liggett C.M."/>
            <person name="Haas B.J."/>
            <person name="Inman J.M."/>
            <person name="Kent R."/>
            <person name="Lemieux S."/>
            <person name="Malavazi I."/>
            <person name="Orvis J."/>
            <person name="Roemer T."/>
            <person name="Ronning C.M."/>
            <person name="Sundaram J.P."/>
            <person name="Sutton G."/>
            <person name="Turner G."/>
            <person name="Venter J.C."/>
            <person name="White O.R."/>
            <person name="Whitty B.R."/>
            <person name="Youngman P."/>
            <person name="Wolfe K.H."/>
            <person name="Goldman G.H."/>
            <person name="Wortman J.R."/>
            <person name="Jiang B."/>
            <person name="Denning D.W."/>
            <person name="Nierman W.C."/>
        </authorList>
    </citation>
    <scope>NUCLEOTIDE SEQUENCE [LARGE SCALE GENOMIC DNA]</scope>
    <source>
        <strain evidence="8">ATCC 1020 / DSM 3700 / CBS 544.65 / FGSC A1164 / JCM 1740 / NRRL 181 / WB 181</strain>
    </source>
</reference>
<dbReference type="EMBL" id="DS027696">
    <property type="protein sequence ID" value="EAW17380.1"/>
    <property type="molecule type" value="Genomic_DNA"/>
</dbReference>
<dbReference type="SUPFAM" id="SSF54001">
    <property type="entry name" value="Cysteine proteinases"/>
    <property type="match status" value="1"/>
</dbReference>
<feature type="region of interest" description="Disordered" evidence="5">
    <location>
        <begin position="39"/>
        <end position="67"/>
    </location>
</feature>
<dbReference type="HOGENOM" id="CLU_278476_0_0_1"/>
<protein>
    <submittedName>
        <fullName evidence="7">Ulp1 protease family protein</fullName>
    </submittedName>
</protein>
<dbReference type="AlphaFoldDB" id="A1DDC3"/>
<evidence type="ECO:0000313" key="8">
    <source>
        <dbReference type="Proteomes" id="UP000006702"/>
    </source>
</evidence>
<feature type="region of interest" description="Disordered" evidence="5">
    <location>
        <begin position="551"/>
        <end position="605"/>
    </location>
</feature>
<comment type="similarity">
    <text evidence="1">Belongs to the peptidase C48 family.</text>
</comment>
<dbReference type="PROSITE" id="PS50600">
    <property type="entry name" value="ULP_PROTEASE"/>
    <property type="match status" value="1"/>
</dbReference>
<dbReference type="InterPro" id="IPR038765">
    <property type="entry name" value="Papain-like_cys_pep_sf"/>
</dbReference>
<dbReference type="eggNOG" id="KOG0778">
    <property type="taxonomic scope" value="Eukaryota"/>
</dbReference>
<name>A1DDC3_NEOFI</name>
<feature type="region of interest" description="Disordered" evidence="5">
    <location>
        <begin position="495"/>
        <end position="527"/>
    </location>
</feature>
<evidence type="ECO:0000256" key="1">
    <source>
        <dbReference type="ARBA" id="ARBA00005234"/>
    </source>
</evidence>
<feature type="domain" description="Ubiquitin-like protease family profile" evidence="6">
    <location>
        <begin position="850"/>
        <end position="1020"/>
    </location>
</feature>